<feature type="binding site" evidence="9">
    <location>
        <position position="244"/>
    </location>
    <ligand>
        <name>glycerol</name>
        <dbReference type="ChEBI" id="CHEBI:17754"/>
    </ligand>
</feature>
<keyword evidence="6 9" id="KW-0319">Glycerol metabolism</keyword>
<dbReference type="RefSeq" id="WP_119086149.1">
    <property type="nucleotide sequence ID" value="NZ_QXIY01000032.1"/>
</dbReference>
<evidence type="ECO:0000256" key="3">
    <source>
        <dbReference type="ARBA" id="ARBA00022679"/>
    </source>
</evidence>
<feature type="binding site" evidence="9">
    <location>
        <position position="83"/>
    </location>
    <ligand>
        <name>sn-glycerol 3-phosphate</name>
        <dbReference type="ChEBI" id="CHEBI:57597"/>
    </ligand>
</feature>
<keyword evidence="5 9" id="KW-0418">Kinase</keyword>
<feature type="binding site" evidence="9">
    <location>
        <position position="134"/>
    </location>
    <ligand>
        <name>glycerol</name>
        <dbReference type="ChEBI" id="CHEBI:17754"/>
    </ligand>
</feature>
<dbReference type="EMBL" id="QXIY01000032">
    <property type="protein sequence ID" value="RIE16354.1"/>
    <property type="molecule type" value="Genomic_DNA"/>
</dbReference>
<feature type="domain" description="Carbohydrate kinase FGGY N-terminal" evidence="11">
    <location>
        <begin position="4"/>
        <end position="251"/>
    </location>
</feature>
<dbReference type="InterPro" id="IPR000577">
    <property type="entry name" value="Carb_kinase_FGGY"/>
</dbReference>
<dbReference type="FunFam" id="3.30.420.40:FF:000008">
    <property type="entry name" value="Glycerol kinase"/>
    <property type="match status" value="1"/>
</dbReference>
<dbReference type="Pfam" id="PF02782">
    <property type="entry name" value="FGGY_C"/>
    <property type="match status" value="1"/>
</dbReference>
<evidence type="ECO:0000313" key="14">
    <source>
        <dbReference type="Proteomes" id="UP000266113"/>
    </source>
</evidence>
<feature type="binding site" evidence="9">
    <location>
        <position position="134"/>
    </location>
    <ligand>
        <name>sn-glycerol 3-phosphate</name>
        <dbReference type="ChEBI" id="CHEBI:57597"/>
    </ligand>
</feature>
<feature type="binding site" evidence="9">
    <location>
        <position position="82"/>
    </location>
    <ligand>
        <name>sn-glycerol 3-phosphate</name>
        <dbReference type="ChEBI" id="CHEBI:57597"/>
    </ligand>
</feature>
<dbReference type="InterPro" id="IPR005999">
    <property type="entry name" value="Glycerol_kin"/>
</dbReference>
<dbReference type="FunFam" id="3.30.420.40:FF:000007">
    <property type="entry name" value="Glycerol kinase"/>
    <property type="match status" value="1"/>
</dbReference>
<keyword evidence="14" id="KW-1185">Reference proteome</keyword>
<evidence type="ECO:0000256" key="6">
    <source>
        <dbReference type="ARBA" id="ARBA00022798"/>
    </source>
</evidence>
<feature type="binding site" evidence="9">
    <location>
        <position position="244"/>
    </location>
    <ligand>
        <name>sn-glycerol 3-phosphate</name>
        <dbReference type="ChEBI" id="CHEBI:57597"/>
    </ligand>
</feature>
<name>A0A398DYE1_9BACT</name>
<dbReference type="GO" id="GO:0005829">
    <property type="term" value="C:cytosol"/>
    <property type="evidence" value="ECO:0007669"/>
    <property type="project" value="TreeGrafter"/>
</dbReference>
<dbReference type="PANTHER" id="PTHR10196">
    <property type="entry name" value="SUGAR KINASE"/>
    <property type="match status" value="1"/>
</dbReference>
<dbReference type="PROSITE" id="PS00933">
    <property type="entry name" value="FGGY_KINASES_1"/>
    <property type="match status" value="1"/>
</dbReference>
<feature type="binding site" evidence="9">
    <location>
        <position position="310"/>
    </location>
    <ligand>
        <name>ADP</name>
        <dbReference type="ChEBI" id="CHEBI:456216"/>
    </ligand>
</feature>
<feature type="binding site" evidence="9">
    <location>
        <position position="16"/>
    </location>
    <ligand>
        <name>ADP</name>
        <dbReference type="ChEBI" id="CHEBI:456216"/>
    </ligand>
</feature>
<feature type="binding site" evidence="9">
    <location>
        <position position="245"/>
    </location>
    <ligand>
        <name>glycerol</name>
        <dbReference type="ChEBI" id="CHEBI:17754"/>
    </ligand>
</feature>
<feature type="binding site" evidence="9">
    <location>
        <position position="266"/>
    </location>
    <ligand>
        <name>ADP</name>
        <dbReference type="ChEBI" id="CHEBI:456216"/>
    </ligand>
</feature>
<feature type="binding site" evidence="9">
    <location>
        <position position="12"/>
    </location>
    <ligand>
        <name>sn-glycerol 3-phosphate</name>
        <dbReference type="ChEBI" id="CHEBI:57597"/>
    </ligand>
</feature>
<feature type="binding site" evidence="9">
    <location>
        <position position="12"/>
    </location>
    <ligand>
        <name>ADP</name>
        <dbReference type="ChEBI" id="CHEBI:456216"/>
    </ligand>
</feature>
<dbReference type="Pfam" id="PF00370">
    <property type="entry name" value="FGGY_N"/>
    <property type="match status" value="1"/>
</dbReference>
<dbReference type="PANTHER" id="PTHR10196:SF69">
    <property type="entry name" value="GLYCEROL KINASE"/>
    <property type="match status" value="1"/>
</dbReference>
<comment type="activity regulation">
    <text evidence="9">Inhibited by fructose 1,6-bisphosphate (FBP).</text>
</comment>
<evidence type="ECO:0000256" key="10">
    <source>
        <dbReference type="RuleBase" id="RU003733"/>
    </source>
</evidence>
<dbReference type="HAMAP" id="MF_00186">
    <property type="entry name" value="Glycerol_kin"/>
    <property type="match status" value="1"/>
</dbReference>
<dbReference type="PROSITE" id="PS00445">
    <property type="entry name" value="FGGY_KINASES_2"/>
    <property type="match status" value="1"/>
</dbReference>
<feature type="binding site" evidence="9">
    <location>
        <position position="83"/>
    </location>
    <ligand>
        <name>glycerol</name>
        <dbReference type="ChEBI" id="CHEBI:17754"/>
    </ligand>
</feature>
<dbReference type="InterPro" id="IPR018484">
    <property type="entry name" value="FGGY_N"/>
</dbReference>
<dbReference type="OrthoDB" id="9805576at2"/>
<feature type="binding site" evidence="9">
    <location>
        <position position="411"/>
    </location>
    <ligand>
        <name>ATP</name>
        <dbReference type="ChEBI" id="CHEBI:30616"/>
    </ligand>
</feature>
<feature type="domain" description="Carbohydrate kinase FGGY C-terminal" evidence="12">
    <location>
        <begin position="261"/>
        <end position="450"/>
    </location>
</feature>
<evidence type="ECO:0000256" key="5">
    <source>
        <dbReference type="ARBA" id="ARBA00022777"/>
    </source>
</evidence>
<dbReference type="NCBIfam" id="NF000756">
    <property type="entry name" value="PRK00047.1"/>
    <property type="match status" value="1"/>
</dbReference>
<comment type="pathway">
    <text evidence="1 9">Polyol metabolism; glycerol degradation via glycerol kinase pathway; sn-glycerol 3-phosphate from glycerol: step 1/1.</text>
</comment>
<feature type="binding site" evidence="9">
    <location>
        <position position="266"/>
    </location>
    <ligand>
        <name>ATP</name>
        <dbReference type="ChEBI" id="CHEBI:30616"/>
    </ligand>
</feature>
<reference evidence="13 14" key="1">
    <citation type="submission" date="2018-09" db="EMBL/GenBank/DDBJ databases">
        <title>Discovery and Ecogenomic Context for Candidatus Cryosericales, a Global Caldiserica Order Active in Thawing Permafrost.</title>
        <authorList>
            <person name="Martinez M.A."/>
            <person name="Woodcroft B.J."/>
            <person name="Ignacio Espinoza J.C."/>
            <person name="Zayed A."/>
            <person name="Singleton C.M."/>
            <person name="Boyd J."/>
            <person name="Li Y.-F."/>
            <person name="Purvine S."/>
            <person name="Maughan H."/>
            <person name="Hodgkins S.B."/>
            <person name="Anderson D."/>
            <person name="Sederholm M."/>
            <person name="Temperton B."/>
            <person name="Saleska S.R."/>
            <person name="Tyson G.W."/>
            <person name="Rich V.I."/>
        </authorList>
    </citation>
    <scope>NUCLEOTIDE SEQUENCE [LARGE SCALE GENOMIC DNA]</scope>
    <source>
        <strain evidence="13 14">SMC1</strain>
    </source>
</reference>
<dbReference type="Proteomes" id="UP000266113">
    <property type="component" value="Unassembled WGS sequence"/>
</dbReference>
<evidence type="ECO:0000313" key="13">
    <source>
        <dbReference type="EMBL" id="RIE16354.1"/>
    </source>
</evidence>
<evidence type="ECO:0000256" key="1">
    <source>
        <dbReference type="ARBA" id="ARBA00005190"/>
    </source>
</evidence>
<evidence type="ECO:0000256" key="4">
    <source>
        <dbReference type="ARBA" id="ARBA00022741"/>
    </source>
</evidence>
<evidence type="ECO:0000256" key="2">
    <source>
        <dbReference type="ARBA" id="ARBA00009156"/>
    </source>
</evidence>
<dbReference type="SUPFAM" id="SSF53067">
    <property type="entry name" value="Actin-like ATPase domain"/>
    <property type="match status" value="2"/>
</dbReference>
<feature type="binding site" evidence="9">
    <location>
        <position position="411"/>
    </location>
    <ligand>
        <name>ADP</name>
        <dbReference type="ChEBI" id="CHEBI:456216"/>
    </ligand>
</feature>
<comment type="catalytic activity">
    <reaction evidence="8 9">
        <text>glycerol + ATP = sn-glycerol 3-phosphate + ADP + H(+)</text>
        <dbReference type="Rhea" id="RHEA:21644"/>
        <dbReference type="ChEBI" id="CHEBI:15378"/>
        <dbReference type="ChEBI" id="CHEBI:17754"/>
        <dbReference type="ChEBI" id="CHEBI:30616"/>
        <dbReference type="ChEBI" id="CHEBI:57597"/>
        <dbReference type="ChEBI" id="CHEBI:456216"/>
        <dbReference type="EC" id="2.7.1.30"/>
    </reaction>
</comment>
<feature type="binding site" evidence="9">
    <location>
        <position position="13"/>
    </location>
    <ligand>
        <name>ATP</name>
        <dbReference type="ChEBI" id="CHEBI:30616"/>
    </ligand>
</feature>
<dbReference type="NCBIfam" id="TIGR01311">
    <property type="entry name" value="glycerol_kin"/>
    <property type="match status" value="1"/>
</dbReference>
<comment type="similarity">
    <text evidence="2 9 10">Belongs to the FGGY kinase family.</text>
</comment>
<dbReference type="InterPro" id="IPR018483">
    <property type="entry name" value="Carb_kinase_FGGY_CS"/>
</dbReference>
<sequence>MAKYVGAIDQGTTSTRFMIFDHAGQVIGIDQKEHEQIYPKPGWVEHDPMEIWAAAQAVIAGALAKAHVDPKDLAAVGVTNQRETTVVWDKNTGKPVYNAIVWQDTRTDLICNELAKVGGQDRLRAKVGLPLATYFSGPKIKWILDNVPGAREKAEKGELYFGNTDSWIIWNVTGGVKGGVHVTDVTNASRTMLMNLETLNWDEENLKLMGIPRSMLPDIKASSEVYGTAVGALAGIPVSGDLGDQQAALFGQTCFSAGEAKNTYGTGCFMLLNTGTKPVPSKNGLLTTLGYKIGKEPAVYALEGSIAITGALVQWLRDNLGLIQKSSDIEALANTVEDNGGIYFVPAFSGLFAPYWKSDARGVIVGMTRYVNKGHIARAALEATAYQTREVLEAMNKDSGVPLTALKVDGGMVFNDTLMQFQSDILGVPVIRPKVAETTALGAAYAAGLAVGFWAKVEDLRANWGVDKTWEPKMDSAKRAKLFDGWLEAVKRTFGWVKQ</sequence>
<evidence type="ECO:0000256" key="8">
    <source>
        <dbReference type="ARBA" id="ARBA00052101"/>
    </source>
</evidence>
<feature type="binding site" evidence="9">
    <location>
        <position position="310"/>
    </location>
    <ligand>
        <name>ATP</name>
        <dbReference type="ChEBI" id="CHEBI:30616"/>
    </ligand>
</feature>
<dbReference type="PIRSF" id="PIRSF000538">
    <property type="entry name" value="GlpK"/>
    <property type="match status" value="1"/>
</dbReference>
<dbReference type="CDD" id="cd07769">
    <property type="entry name" value="ASKHA_NBD_FGGY_GK"/>
    <property type="match status" value="1"/>
</dbReference>
<dbReference type="EC" id="2.7.1.30" evidence="9"/>
<keyword evidence="7 9" id="KW-0067">ATP-binding</keyword>
<comment type="caution">
    <text evidence="13">The sequence shown here is derived from an EMBL/GenBank/DDBJ whole genome shotgun (WGS) entry which is preliminary data.</text>
</comment>
<feature type="binding site" evidence="9">
    <location>
        <position position="415"/>
    </location>
    <ligand>
        <name>ADP</name>
        <dbReference type="ChEBI" id="CHEBI:456216"/>
    </ligand>
</feature>
<dbReference type="GO" id="GO:0004370">
    <property type="term" value="F:glycerol kinase activity"/>
    <property type="evidence" value="ECO:0007669"/>
    <property type="project" value="UniProtKB-UniRule"/>
</dbReference>
<dbReference type="Gene3D" id="3.30.420.40">
    <property type="match status" value="2"/>
</dbReference>
<organism evidence="13 14">
    <name type="scientific">Candidatus Cryosericum septentrionale</name>
    <dbReference type="NCBI Taxonomy" id="2290913"/>
    <lineage>
        <taxon>Bacteria</taxon>
        <taxon>Pseudomonadati</taxon>
        <taxon>Caldisericota/Cryosericota group</taxon>
        <taxon>Candidatus Cryosericota</taxon>
        <taxon>Candidatus Cryosericia</taxon>
        <taxon>Candidatus Cryosericales</taxon>
        <taxon>Candidatus Cryosericaceae</taxon>
        <taxon>Candidatus Cryosericum</taxon>
    </lineage>
</organism>
<dbReference type="GO" id="GO:0006072">
    <property type="term" value="P:glycerol-3-phosphate metabolic process"/>
    <property type="evidence" value="ECO:0007669"/>
    <property type="project" value="InterPro"/>
</dbReference>
<proteinExistence type="inferred from homology"/>
<dbReference type="InterPro" id="IPR018485">
    <property type="entry name" value="FGGY_C"/>
</dbReference>
<accession>A0A398DYE1</accession>
<evidence type="ECO:0000256" key="7">
    <source>
        <dbReference type="ARBA" id="ARBA00022840"/>
    </source>
</evidence>
<comment type="function">
    <text evidence="9">Key enzyme in the regulation of glycerol uptake and metabolism. Catalyzes the phosphorylation of glycerol to yield sn-glycerol 3-phosphate.</text>
</comment>
<dbReference type="AlphaFoldDB" id="A0A398DYE1"/>
<dbReference type="InterPro" id="IPR043129">
    <property type="entry name" value="ATPase_NBD"/>
</dbReference>
<evidence type="ECO:0000256" key="9">
    <source>
        <dbReference type="HAMAP-Rule" id="MF_00186"/>
    </source>
</evidence>
<evidence type="ECO:0000259" key="11">
    <source>
        <dbReference type="Pfam" id="PF00370"/>
    </source>
</evidence>
<gene>
    <name evidence="9 13" type="primary">glpK</name>
    <name evidence="13" type="ORF">SMC1_07435</name>
</gene>
<keyword evidence="3 9" id="KW-0808">Transferase</keyword>
<protein>
    <recommendedName>
        <fullName evidence="9">Glycerol kinase</fullName>
        <ecNumber evidence="9">2.7.1.30</ecNumber>
    </recommendedName>
    <alternativeName>
        <fullName evidence="9">ATP:glycerol 3-phosphotransferase</fullName>
    </alternativeName>
    <alternativeName>
        <fullName evidence="9">Glycerokinase</fullName>
        <shortName evidence="9">GK</shortName>
    </alternativeName>
</protein>
<feature type="binding site" evidence="9">
    <location>
        <position position="82"/>
    </location>
    <ligand>
        <name>glycerol</name>
        <dbReference type="ChEBI" id="CHEBI:17754"/>
    </ligand>
</feature>
<evidence type="ECO:0000259" key="12">
    <source>
        <dbReference type="Pfam" id="PF02782"/>
    </source>
</evidence>
<feature type="binding site" evidence="9">
    <location>
        <position position="314"/>
    </location>
    <ligand>
        <name>ATP</name>
        <dbReference type="ChEBI" id="CHEBI:30616"/>
    </ligand>
</feature>
<keyword evidence="4 9" id="KW-0547">Nucleotide-binding</keyword>
<feature type="binding site" evidence="9">
    <location>
        <position position="12"/>
    </location>
    <ligand>
        <name>ATP</name>
        <dbReference type="ChEBI" id="CHEBI:30616"/>
    </ligand>
</feature>
<feature type="binding site" evidence="9">
    <location>
        <position position="14"/>
    </location>
    <ligand>
        <name>ATP</name>
        <dbReference type="ChEBI" id="CHEBI:30616"/>
    </ligand>
</feature>
<dbReference type="GO" id="GO:0005524">
    <property type="term" value="F:ATP binding"/>
    <property type="evidence" value="ECO:0007669"/>
    <property type="project" value="UniProtKB-UniRule"/>
</dbReference>
<dbReference type="GO" id="GO:0019563">
    <property type="term" value="P:glycerol catabolic process"/>
    <property type="evidence" value="ECO:0007669"/>
    <property type="project" value="UniProtKB-UniRule"/>
</dbReference>
<dbReference type="UniPathway" id="UPA00618">
    <property type="reaction ID" value="UER00672"/>
</dbReference>